<sequence length="207" mass="23415">MIENAVFEDEQEKAIDLAMAAFKAGLLRHAKPLSVVREFITHGPCVVISQEQHAELRERVGVELGIHPNRDVYTVGSAKLGFSIKPARRYGRFNDHSDIDVAVVSPELYSQIWLEVREFVASKEPWSVSKMEDFKREHLAGRISPKNIHKASPLIPTATRLWDIGRQLQLDRVAGPYQVTFAVWYDMDALEGYQSNAVAECQKIEAL</sequence>
<accession>A0ABN3QD82</accession>
<protein>
    <recommendedName>
        <fullName evidence="3">Nucleotidyltransferase</fullName>
    </recommendedName>
</protein>
<dbReference type="Proteomes" id="UP001500151">
    <property type="component" value="Unassembled WGS sequence"/>
</dbReference>
<dbReference type="EMBL" id="BAAASJ010000010">
    <property type="protein sequence ID" value="GAA2623364.1"/>
    <property type="molecule type" value="Genomic_DNA"/>
</dbReference>
<gene>
    <name evidence="1" type="ORF">GCM10010307_08670</name>
</gene>
<comment type="caution">
    <text evidence="1">The sequence shown here is derived from an EMBL/GenBank/DDBJ whole genome shotgun (WGS) entry which is preliminary data.</text>
</comment>
<reference evidence="1 2" key="1">
    <citation type="journal article" date="2019" name="Int. J. Syst. Evol. Microbiol.">
        <title>The Global Catalogue of Microorganisms (GCM) 10K type strain sequencing project: providing services to taxonomists for standard genome sequencing and annotation.</title>
        <authorList>
            <consortium name="The Broad Institute Genomics Platform"/>
            <consortium name="The Broad Institute Genome Sequencing Center for Infectious Disease"/>
            <person name="Wu L."/>
            <person name="Ma J."/>
        </authorList>
    </citation>
    <scope>NUCLEOTIDE SEQUENCE [LARGE SCALE GENOMIC DNA]</scope>
    <source>
        <strain evidence="1 2">JCM 4524</strain>
    </source>
</reference>
<keyword evidence="2" id="KW-1185">Reference proteome</keyword>
<evidence type="ECO:0000313" key="1">
    <source>
        <dbReference type="EMBL" id="GAA2623364.1"/>
    </source>
</evidence>
<name>A0ABN3QD82_9ACTN</name>
<organism evidence="1 2">
    <name type="scientific">Streptomyces vastus</name>
    <dbReference type="NCBI Taxonomy" id="285451"/>
    <lineage>
        <taxon>Bacteria</taxon>
        <taxon>Bacillati</taxon>
        <taxon>Actinomycetota</taxon>
        <taxon>Actinomycetes</taxon>
        <taxon>Kitasatosporales</taxon>
        <taxon>Streptomycetaceae</taxon>
        <taxon>Streptomyces</taxon>
    </lineage>
</organism>
<evidence type="ECO:0000313" key="2">
    <source>
        <dbReference type="Proteomes" id="UP001500151"/>
    </source>
</evidence>
<evidence type="ECO:0008006" key="3">
    <source>
        <dbReference type="Google" id="ProtNLM"/>
    </source>
</evidence>
<proteinExistence type="predicted"/>